<sequence length="45" mass="4671">MSPEELDLRMLAAVRDRAADPRVAAAARALSRGGEHGALWLAAGA</sequence>
<protein>
    <submittedName>
        <fullName evidence="1">Membrane protein</fullName>
    </submittedName>
</protein>
<reference evidence="1 2" key="1">
    <citation type="submission" date="2015-07" db="EMBL/GenBank/DDBJ databases">
        <authorList>
            <person name="Ju K.-S."/>
            <person name="Doroghazi J.R."/>
            <person name="Metcalf W.W."/>
        </authorList>
    </citation>
    <scope>NUCLEOTIDE SEQUENCE [LARGE SCALE GENOMIC DNA]</scope>
    <source>
        <strain evidence="1 2">NRRL B-3589</strain>
    </source>
</reference>
<keyword evidence="2" id="KW-1185">Reference proteome</keyword>
<evidence type="ECO:0000313" key="1">
    <source>
        <dbReference type="EMBL" id="KOG86324.1"/>
    </source>
</evidence>
<proteinExistence type="predicted"/>
<name>A0ABR5IYT6_9ACTN</name>
<accession>A0ABR5IYT6</accession>
<organism evidence="1 2">
    <name type="scientific">Streptomyces varsoviensis</name>
    <dbReference type="NCBI Taxonomy" id="67373"/>
    <lineage>
        <taxon>Bacteria</taxon>
        <taxon>Bacillati</taxon>
        <taxon>Actinomycetota</taxon>
        <taxon>Actinomycetes</taxon>
        <taxon>Kitasatosporales</taxon>
        <taxon>Streptomycetaceae</taxon>
        <taxon>Streptomyces</taxon>
    </lineage>
</organism>
<dbReference type="Proteomes" id="UP000037020">
    <property type="component" value="Unassembled WGS sequence"/>
</dbReference>
<evidence type="ECO:0000313" key="2">
    <source>
        <dbReference type="Proteomes" id="UP000037020"/>
    </source>
</evidence>
<feature type="non-terminal residue" evidence="1">
    <location>
        <position position="45"/>
    </location>
</feature>
<gene>
    <name evidence="1" type="ORF">ADK38_31680</name>
</gene>
<comment type="caution">
    <text evidence="1">The sequence shown here is derived from an EMBL/GenBank/DDBJ whole genome shotgun (WGS) entry which is preliminary data.</text>
</comment>
<dbReference type="EMBL" id="LGUT01002906">
    <property type="protein sequence ID" value="KOG86324.1"/>
    <property type="molecule type" value="Genomic_DNA"/>
</dbReference>